<organism evidence="7">
    <name type="scientific">marine metagenome</name>
    <dbReference type="NCBI Taxonomy" id="408172"/>
    <lineage>
        <taxon>unclassified sequences</taxon>
        <taxon>metagenomes</taxon>
        <taxon>ecological metagenomes</taxon>
    </lineage>
</organism>
<dbReference type="PANTHER" id="PTHR33841:SF1">
    <property type="entry name" value="DNA METHYLTRANSFERASE A"/>
    <property type="match status" value="1"/>
</dbReference>
<dbReference type="GO" id="GO:0008170">
    <property type="term" value="F:N-methyltransferase activity"/>
    <property type="evidence" value="ECO:0007669"/>
    <property type="project" value="InterPro"/>
</dbReference>
<dbReference type="AlphaFoldDB" id="A0A381W1R9"/>
<evidence type="ECO:0000259" key="6">
    <source>
        <dbReference type="Pfam" id="PF02384"/>
    </source>
</evidence>
<dbReference type="PANTHER" id="PTHR33841">
    <property type="entry name" value="DNA METHYLTRANSFERASE YEEA-RELATED"/>
    <property type="match status" value="1"/>
</dbReference>
<feature type="domain" description="DNA methylase adenine-specific" evidence="6">
    <location>
        <begin position="59"/>
        <end position="285"/>
    </location>
</feature>
<dbReference type="InterPro" id="IPR002052">
    <property type="entry name" value="DNA_methylase_N6_adenine_CS"/>
</dbReference>
<evidence type="ECO:0000256" key="5">
    <source>
        <dbReference type="ARBA" id="ARBA00047942"/>
    </source>
</evidence>
<accession>A0A381W1R9</accession>
<dbReference type="PROSITE" id="PS00092">
    <property type="entry name" value="N6_MTASE"/>
    <property type="match status" value="1"/>
</dbReference>
<gene>
    <name evidence="7" type="ORF">METZ01_LOCUS99349</name>
</gene>
<dbReference type="InterPro" id="IPR050953">
    <property type="entry name" value="N4_N6_ade-DNA_methylase"/>
</dbReference>
<name>A0A381W1R9_9ZZZZ</name>
<dbReference type="GO" id="GO:0009307">
    <property type="term" value="P:DNA restriction-modification system"/>
    <property type="evidence" value="ECO:0007669"/>
    <property type="project" value="UniProtKB-KW"/>
</dbReference>
<evidence type="ECO:0000256" key="2">
    <source>
        <dbReference type="ARBA" id="ARBA00022603"/>
    </source>
</evidence>
<comment type="catalytic activity">
    <reaction evidence="5">
        <text>a 2'-deoxyadenosine in DNA + S-adenosyl-L-methionine = an N(6)-methyl-2'-deoxyadenosine in DNA + S-adenosyl-L-homocysteine + H(+)</text>
        <dbReference type="Rhea" id="RHEA:15197"/>
        <dbReference type="Rhea" id="RHEA-COMP:12418"/>
        <dbReference type="Rhea" id="RHEA-COMP:12419"/>
        <dbReference type="ChEBI" id="CHEBI:15378"/>
        <dbReference type="ChEBI" id="CHEBI:57856"/>
        <dbReference type="ChEBI" id="CHEBI:59789"/>
        <dbReference type="ChEBI" id="CHEBI:90615"/>
        <dbReference type="ChEBI" id="CHEBI:90616"/>
        <dbReference type="EC" id="2.1.1.72"/>
    </reaction>
</comment>
<dbReference type="EC" id="2.1.1.72" evidence="1"/>
<dbReference type="InterPro" id="IPR029063">
    <property type="entry name" value="SAM-dependent_MTases_sf"/>
</dbReference>
<evidence type="ECO:0000256" key="1">
    <source>
        <dbReference type="ARBA" id="ARBA00011900"/>
    </source>
</evidence>
<reference evidence="7" key="1">
    <citation type="submission" date="2018-05" db="EMBL/GenBank/DDBJ databases">
        <authorList>
            <person name="Lanie J.A."/>
            <person name="Ng W.-L."/>
            <person name="Kazmierczak K.M."/>
            <person name="Andrzejewski T.M."/>
            <person name="Davidsen T.M."/>
            <person name="Wayne K.J."/>
            <person name="Tettelin H."/>
            <person name="Glass J.I."/>
            <person name="Rusch D."/>
            <person name="Podicherti R."/>
            <person name="Tsui H.-C.T."/>
            <person name="Winkler M.E."/>
        </authorList>
    </citation>
    <scope>NUCLEOTIDE SEQUENCE</scope>
</reference>
<dbReference type="InterPro" id="IPR003356">
    <property type="entry name" value="DNA_methylase_A-5"/>
</dbReference>
<evidence type="ECO:0000313" key="7">
    <source>
        <dbReference type="EMBL" id="SVA46495.1"/>
    </source>
</evidence>
<dbReference type="SUPFAM" id="SSF53335">
    <property type="entry name" value="S-adenosyl-L-methionine-dependent methyltransferases"/>
    <property type="match status" value="1"/>
</dbReference>
<dbReference type="GO" id="GO:0003677">
    <property type="term" value="F:DNA binding"/>
    <property type="evidence" value="ECO:0007669"/>
    <property type="project" value="InterPro"/>
</dbReference>
<dbReference type="PRINTS" id="PR00507">
    <property type="entry name" value="N12N6MTFRASE"/>
</dbReference>
<evidence type="ECO:0000256" key="3">
    <source>
        <dbReference type="ARBA" id="ARBA00022679"/>
    </source>
</evidence>
<sequence>MTGPWLDWALEAQTAGMPLPEVLATVADGPGRPPLVLDGRVIEPTTGGRPVEPVPPGGLGQVHEALLATGERRRRGAFYTPADLASGLVAAVVEESVTGPVVDPACGGGAFLLASGRRLVELGVGPAEQVARRWLFGADTDPTAVAVARWTVAEWAGVDSDDVVGLVVGDPLADGLSAWAPQDRDGFATVVGNPPFLGQLRRGTAYESGRRAVLREVYGDLVGPYTDAAWLFLACGLRLLHPGGRMVLVQPQSLLSARDAGPVRRHLLGEGRLTGLWFDTSGVFAGRSEVCAPVVEKAASDGPVRLLIDRSVESAGTVPPPGPDDPWGVLVAGLLGIPRVGSVGAGTVADRASVTAGFRQHFYGLIPAVGEASAVRGPAPRPLVTTALVDPLLCRWGSAPARFAGRRWNAPVVDESAVALADPEVAEWLVRRHRPKLLVATQTRVVEVVVDPDGVMVPATPLVIVEPDEADLWLLAAALSAPPVSAQAAVTTLGTARSAGRIKLAARQVAGLSLPVDRAAWEEGAAAARDLWIAGESASPDSWRAFGVLMCRAYREDPDPLVAWWWERHPAAQRGGAGTGRGGRATNA</sequence>
<keyword evidence="3" id="KW-0808">Transferase</keyword>
<proteinExistence type="predicted"/>
<keyword evidence="2" id="KW-0489">Methyltransferase</keyword>
<dbReference type="EMBL" id="UINC01010455">
    <property type="protein sequence ID" value="SVA46495.1"/>
    <property type="molecule type" value="Genomic_DNA"/>
</dbReference>
<dbReference type="GO" id="GO:0032259">
    <property type="term" value="P:methylation"/>
    <property type="evidence" value="ECO:0007669"/>
    <property type="project" value="UniProtKB-KW"/>
</dbReference>
<dbReference type="GO" id="GO:0009007">
    <property type="term" value="F:site-specific DNA-methyltransferase (adenine-specific) activity"/>
    <property type="evidence" value="ECO:0007669"/>
    <property type="project" value="UniProtKB-EC"/>
</dbReference>
<dbReference type="Gene3D" id="3.40.50.150">
    <property type="entry name" value="Vaccinia Virus protein VP39"/>
    <property type="match status" value="1"/>
</dbReference>
<dbReference type="Pfam" id="PF02384">
    <property type="entry name" value="N6_Mtase"/>
    <property type="match status" value="1"/>
</dbReference>
<evidence type="ECO:0000256" key="4">
    <source>
        <dbReference type="ARBA" id="ARBA00022747"/>
    </source>
</evidence>
<keyword evidence="4" id="KW-0680">Restriction system</keyword>
<protein>
    <recommendedName>
        <fullName evidence="1">site-specific DNA-methyltransferase (adenine-specific)</fullName>
        <ecNumber evidence="1">2.1.1.72</ecNumber>
    </recommendedName>
</protein>